<evidence type="ECO:0000259" key="5">
    <source>
        <dbReference type="PROSITE" id="PS50931"/>
    </source>
</evidence>
<dbReference type="PROSITE" id="PS50931">
    <property type="entry name" value="HTH_LYSR"/>
    <property type="match status" value="1"/>
</dbReference>
<dbReference type="InterPro" id="IPR036390">
    <property type="entry name" value="WH_DNA-bd_sf"/>
</dbReference>
<dbReference type="Pfam" id="PF00126">
    <property type="entry name" value="HTH_1"/>
    <property type="match status" value="1"/>
</dbReference>
<dbReference type="Gene3D" id="1.10.10.10">
    <property type="entry name" value="Winged helix-like DNA-binding domain superfamily/Winged helix DNA-binding domain"/>
    <property type="match status" value="1"/>
</dbReference>
<keyword evidence="3" id="KW-0238">DNA-binding</keyword>
<evidence type="ECO:0000256" key="3">
    <source>
        <dbReference type="ARBA" id="ARBA00023125"/>
    </source>
</evidence>
<comment type="similarity">
    <text evidence="1">Belongs to the LysR transcriptional regulatory family.</text>
</comment>
<name>A0ABR5PSF2_9LACO</name>
<organism evidence="6 7">
    <name type="scientific">Lactobacillus intestinalis DSM 6629</name>
    <dbReference type="NCBI Taxonomy" id="1423761"/>
    <lineage>
        <taxon>Bacteria</taxon>
        <taxon>Bacillati</taxon>
        <taxon>Bacillota</taxon>
        <taxon>Bacilli</taxon>
        <taxon>Lactobacillales</taxon>
        <taxon>Lactobacillaceae</taxon>
        <taxon>Lactobacillus</taxon>
    </lineage>
</organism>
<sequence>MYSEAKNMIDLELLEELVVFQKYGTLSATAEHLMITQPSVTRGMKRLEQELGVELFNRQVNRITLNETGELAASEAKKLLQAENDFTEKILNFSKMQNYINIGSVAPGPLLLTEAKKDDFKEKLTFNHQLVSQNHVLSDLRTYKERLIFTAEEFDEEDIESMYLGTEELAVRIDKMNPLAQKKSVTFKDLAGLSFLVVQDIGPWVQVIEDHIPEVQFLYQKDLPALDELTHYSNFPVFRTNLTLATGYKERDDDNRILVPIKDEDNYIELYGTYLKNQRSVIQPFLKELAKNWPK</sequence>
<dbReference type="PANTHER" id="PTHR30346">
    <property type="entry name" value="TRANSCRIPTIONAL DUAL REGULATOR HCAR-RELATED"/>
    <property type="match status" value="1"/>
</dbReference>
<evidence type="ECO:0000256" key="1">
    <source>
        <dbReference type="ARBA" id="ARBA00009437"/>
    </source>
</evidence>
<reference evidence="6 7" key="1">
    <citation type="journal article" date="2015" name="Genome Announc.">
        <title>Expanding the biotechnology potential of lactobacilli through comparative genomics of 213 strains and associated genera.</title>
        <authorList>
            <person name="Sun Z."/>
            <person name="Harris H.M."/>
            <person name="McCann A."/>
            <person name="Guo C."/>
            <person name="Argimon S."/>
            <person name="Zhang W."/>
            <person name="Yang X."/>
            <person name="Jeffery I.B."/>
            <person name="Cooney J.C."/>
            <person name="Kagawa T.F."/>
            <person name="Liu W."/>
            <person name="Song Y."/>
            <person name="Salvetti E."/>
            <person name="Wrobel A."/>
            <person name="Rasinkangas P."/>
            <person name="Parkhill J."/>
            <person name="Rea M.C."/>
            <person name="O'Sullivan O."/>
            <person name="Ritari J."/>
            <person name="Douillard F.P."/>
            <person name="Paul Ross R."/>
            <person name="Yang R."/>
            <person name="Briner A.E."/>
            <person name="Felis G.E."/>
            <person name="de Vos W.M."/>
            <person name="Barrangou R."/>
            <person name="Klaenhammer T.R."/>
            <person name="Caufield P.W."/>
            <person name="Cui Y."/>
            <person name="Zhang H."/>
            <person name="O'Toole P.W."/>
        </authorList>
    </citation>
    <scope>NUCLEOTIDE SEQUENCE [LARGE SCALE GENOMIC DNA]</scope>
    <source>
        <strain evidence="6 7">DSM 6629</strain>
    </source>
</reference>
<accession>A0ABR5PSF2</accession>
<keyword evidence="7" id="KW-1185">Reference proteome</keyword>
<feature type="domain" description="HTH lysR-type" evidence="5">
    <location>
        <begin position="9"/>
        <end position="66"/>
    </location>
</feature>
<dbReference type="Gene3D" id="3.40.190.290">
    <property type="match status" value="1"/>
</dbReference>
<evidence type="ECO:0000313" key="6">
    <source>
        <dbReference type="EMBL" id="KRM32785.1"/>
    </source>
</evidence>
<evidence type="ECO:0000256" key="2">
    <source>
        <dbReference type="ARBA" id="ARBA00023015"/>
    </source>
</evidence>
<evidence type="ECO:0000313" key="7">
    <source>
        <dbReference type="Proteomes" id="UP000051735"/>
    </source>
</evidence>
<dbReference type="InterPro" id="IPR036388">
    <property type="entry name" value="WH-like_DNA-bd_sf"/>
</dbReference>
<keyword evidence="4" id="KW-0804">Transcription</keyword>
<dbReference type="PRINTS" id="PR00039">
    <property type="entry name" value="HTHLYSR"/>
</dbReference>
<proteinExistence type="inferred from homology"/>
<dbReference type="SUPFAM" id="SSF46785">
    <property type="entry name" value="Winged helix' DNA-binding domain"/>
    <property type="match status" value="1"/>
</dbReference>
<gene>
    <name evidence="6" type="ORF">FC44_GL001590</name>
</gene>
<protein>
    <submittedName>
        <fullName evidence="6">Transcriptional regulator, LysR family</fullName>
    </submittedName>
</protein>
<keyword evidence="2" id="KW-0805">Transcription regulation</keyword>
<comment type="caution">
    <text evidence="6">The sequence shown here is derived from an EMBL/GenBank/DDBJ whole genome shotgun (WGS) entry which is preliminary data.</text>
</comment>
<dbReference type="SUPFAM" id="SSF53850">
    <property type="entry name" value="Periplasmic binding protein-like II"/>
    <property type="match status" value="1"/>
</dbReference>
<evidence type="ECO:0000256" key="4">
    <source>
        <dbReference type="ARBA" id="ARBA00023163"/>
    </source>
</evidence>
<dbReference type="Proteomes" id="UP000051735">
    <property type="component" value="Unassembled WGS sequence"/>
</dbReference>
<dbReference type="PANTHER" id="PTHR30346:SF0">
    <property type="entry name" value="HCA OPERON TRANSCRIPTIONAL ACTIVATOR HCAR"/>
    <property type="match status" value="1"/>
</dbReference>
<dbReference type="EMBL" id="AZGN01000044">
    <property type="protein sequence ID" value="KRM32785.1"/>
    <property type="molecule type" value="Genomic_DNA"/>
</dbReference>
<dbReference type="InterPro" id="IPR000847">
    <property type="entry name" value="LysR_HTH_N"/>
</dbReference>